<dbReference type="EMBL" id="CM056742">
    <property type="protein sequence ID" value="KAJ8675973.1"/>
    <property type="molecule type" value="Genomic_DNA"/>
</dbReference>
<gene>
    <name evidence="1" type="ORF">QAD02_011759</name>
</gene>
<accession>A0ACC2NYP2</accession>
<sequence>MTPEHKKNDTLYSVAVVIDEKVEKIVNVSCDGCAAGQGGCEHAFAFLMWLNRRSEDPACTEVKSDMVRKKKPVDDNLPDNSTFLQDVISQLGKNQCDTVLSRYTICLIDRKVHNLSIHQMLTLCISQDNHPSADGFTEFGRKIIDPILCQELEEQTRNQSEDPLWEAVRYARVTTSKLDEVAHCKTPEGSLYKQIIGVSKVHDTKYMKRGRIVEQQIFDELYRRGYKVSECGIFILPAYPILGGCPDGISDDYILEMKCPASESIFKNYLHNGNITTKYKAQMMLQMFVARKRKGLFCVAHWDFETNHKISLLWVDFDQDFLMPLIERSTIFWKKIFIHF</sequence>
<proteinExistence type="predicted"/>
<keyword evidence="2" id="KW-1185">Reference proteome</keyword>
<evidence type="ECO:0000313" key="1">
    <source>
        <dbReference type="EMBL" id="KAJ8675973.1"/>
    </source>
</evidence>
<organism evidence="1 2">
    <name type="scientific">Eretmocerus hayati</name>
    <dbReference type="NCBI Taxonomy" id="131215"/>
    <lineage>
        <taxon>Eukaryota</taxon>
        <taxon>Metazoa</taxon>
        <taxon>Ecdysozoa</taxon>
        <taxon>Arthropoda</taxon>
        <taxon>Hexapoda</taxon>
        <taxon>Insecta</taxon>
        <taxon>Pterygota</taxon>
        <taxon>Neoptera</taxon>
        <taxon>Endopterygota</taxon>
        <taxon>Hymenoptera</taxon>
        <taxon>Apocrita</taxon>
        <taxon>Proctotrupomorpha</taxon>
        <taxon>Chalcidoidea</taxon>
        <taxon>Aphelinidae</taxon>
        <taxon>Aphelininae</taxon>
        <taxon>Eretmocerus</taxon>
    </lineage>
</organism>
<reference evidence="1" key="1">
    <citation type="submission" date="2023-04" db="EMBL/GenBank/DDBJ databases">
        <title>A chromosome-level genome assembly of the parasitoid wasp Eretmocerus hayati.</title>
        <authorList>
            <person name="Zhong Y."/>
            <person name="Liu S."/>
            <person name="Liu Y."/>
        </authorList>
    </citation>
    <scope>NUCLEOTIDE SEQUENCE</scope>
    <source>
        <strain evidence="1">ZJU_SS_LIU_2023</strain>
    </source>
</reference>
<protein>
    <submittedName>
        <fullName evidence="1">Uncharacterized protein</fullName>
    </submittedName>
</protein>
<comment type="caution">
    <text evidence="1">The sequence shown here is derived from an EMBL/GenBank/DDBJ whole genome shotgun (WGS) entry which is preliminary data.</text>
</comment>
<dbReference type="Proteomes" id="UP001239111">
    <property type="component" value="Chromosome 2"/>
</dbReference>
<name>A0ACC2NYP2_9HYME</name>
<evidence type="ECO:0000313" key="2">
    <source>
        <dbReference type="Proteomes" id="UP001239111"/>
    </source>
</evidence>